<evidence type="ECO:0000313" key="1">
    <source>
        <dbReference type="EMBL" id="MCW3475603.1"/>
    </source>
</evidence>
<reference evidence="1" key="1">
    <citation type="submission" date="2022-09" db="EMBL/GenBank/DDBJ databases">
        <title>Rhodovastum sp. nov. RN2-1 isolated from soil in Seongnam, South Korea.</title>
        <authorList>
            <person name="Le N.T."/>
        </authorList>
    </citation>
    <scope>NUCLEOTIDE SEQUENCE</scope>
    <source>
        <strain evidence="1">RN2-1</strain>
    </source>
</reference>
<keyword evidence="2" id="KW-1185">Reference proteome</keyword>
<dbReference type="EMBL" id="JAPDNT010000010">
    <property type="protein sequence ID" value="MCW3475603.1"/>
    <property type="molecule type" value="Genomic_DNA"/>
</dbReference>
<dbReference type="RefSeq" id="WP_264714324.1">
    <property type="nucleotide sequence ID" value="NZ_JAPDNT010000010.1"/>
</dbReference>
<name>A0AA41YNZ8_9PROT</name>
<protein>
    <submittedName>
        <fullName evidence="1">Uncharacterized protein</fullName>
    </submittedName>
</protein>
<dbReference type="AlphaFoldDB" id="A0AA41YNZ8"/>
<organism evidence="1 2">
    <name type="scientific">Limobrevibacterium gyesilva</name>
    <dbReference type="NCBI Taxonomy" id="2991712"/>
    <lineage>
        <taxon>Bacteria</taxon>
        <taxon>Pseudomonadati</taxon>
        <taxon>Pseudomonadota</taxon>
        <taxon>Alphaproteobacteria</taxon>
        <taxon>Acetobacterales</taxon>
        <taxon>Acetobacteraceae</taxon>
        <taxon>Limobrevibacterium</taxon>
    </lineage>
</organism>
<accession>A0AA41YNZ8</accession>
<sequence>MSLSAEDAVLLKRAQAPAAAAQAVAPSVKIWRTVTVATPAAAVAFLNAPPPQGAGEASLSDLPNGNVQVYYFL</sequence>
<gene>
    <name evidence="1" type="ORF">OL599_13545</name>
</gene>
<reference evidence="1" key="2">
    <citation type="submission" date="2022-10" db="EMBL/GenBank/DDBJ databases">
        <authorList>
            <person name="Trinh H.N."/>
        </authorList>
    </citation>
    <scope>NUCLEOTIDE SEQUENCE</scope>
    <source>
        <strain evidence="1">RN2-1</strain>
    </source>
</reference>
<proteinExistence type="predicted"/>
<evidence type="ECO:0000313" key="2">
    <source>
        <dbReference type="Proteomes" id="UP001165679"/>
    </source>
</evidence>
<dbReference type="Proteomes" id="UP001165679">
    <property type="component" value="Unassembled WGS sequence"/>
</dbReference>
<comment type="caution">
    <text evidence="1">The sequence shown here is derived from an EMBL/GenBank/DDBJ whole genome shotgun (WGS) entry which is preliminary data.</text>
</comment>